<feature type="region of interest" description="Disordered" evidence="1">
    <location>
        <begin position="39"/>
        <end position="147"/>
    </location>
</feature>
<comment type="caution">
    <text evidence="2">The sequence shown here is derived from an EMBL/GenBank/DDBJ whole genome shotgun (WGS) entry which is preliminary data.</text>
</comment>
<name>A0AAW1VY15_RUBAR</name>
<feature type="compositionally biased region" description="Polar residues" evidence="1">
    <location>
        <begin position="109"/>
        <end position="127"/>
    </location>
</feature>
<feature type="compositionally biased region" description="Basic residues" evidence="1">
    <location>
        <begin position="70"/>
        <end position="82"/>
    </location>
</feature>
<dbReference type="EMBL" id="JBEDUW010000007">
    <property type="protein sequence ID" value="KAK9911931.1"/>
    <property type="molecule type" value="Genomic_DNA"/>
</dbReference>
<dbReference type="Proteomes" id="UP001457282">
    <property type="component" value="Unassembled WGS sequence"/>
</dbReference>
<feature type="compositionally biased region" description="Polar residues" evidence="1">
    <location>
        <begin position="84"/>
        <end position="100"/>
    </location>
</feature>
<dbReference type="AlphaFoldDB" id="A0AAW1VY15"/>
<keyword evidence="3" id="KW-1185">Reference proteome</keyword>
<reference evidence="2 3" key="1">
    <citation type="journal article" date="2023" name="G3 (Bethesda)">
        <title>A chromosome-length genome assembly and annotation of blackberry (Rubus argutus, cv. 'Hillquist').</title>
        <authorList>
            <person name="Bruna T."/>
            <person name="Aryal R."/>
            <person name="Dudchenko O."/>
            <person name="Sargent D.J."/>
            <person name="Mead D."/>
            <person name="Buti M."/>
            <person name="Cavallini A."/>
            <person name="Hytonen T."/>
            <person name="Andres J."/>
            <person name="Pham M."/>
            <person name="Weisz D."/>
            <person name="Mascagni F."/>
            <person name="Usai G."/>
            <person name="Natali L."/>
            <person name="Bassil N."/>
            <person name="Fernandez G.E."/>
            <person name="Lomsadze A."/>
            <person name="Armour M."/>
            <person name="Olukolu B."/>
            <person name="Poorten T."/>
            <person name="Britton C."/>
            <person name="Davik J."/>
            <person name="Ashrafi H."/>
            <person name="Aiden E.L."/>
            <person name="Borodovsky M."/>
            <person name="Worthington M."/>
        </authorList>
    </citation>
    <scope>NUCLEOTIDE SEQUENCE [LARGE SCALE GENOMIC DNA]</scope>
    <source>
        <strain evidence="2">PI 553951</strain>
    </source>
</reference>
<protein>
    <submittedName>
        <fullName evidence="2">Uncharacterized protein</fullName>
    </submittedName>
</protein>
<evidence type="ECO:0000313" key="3">
    <source>
        <dbReference type="Proteomes" id="UP001457282"/>
    </source>
</evidence>
<sequence length="147" mass="16427">MFSLLITIADNFQSSNHSTLLCSKSQSPNHFTTKQQLSYTHQSSPRPDHDGLSLTHASYVSAPPLPVLKTKPHRREPRRRFNHASVSAHSPSQSPPSMEITTMAAAPPFTQNPCFASTAIPNHQPNNSHSSFFSTHRRRKDDGSRRE</sequence>
<evidence type="ECO:0000313" key="2">
    <source>
        <dbReference type="EMBL" id="KAK9911931.1"/>
    </source>
</evidence>
<accession>A0AAW1VY15</accession>
<gene>
    <name evidence="2" type="ORF">M0R45_035811</name>
</gene>
<organism evidence="2 3">
    <name type="scientific">Rubus argutus</name>
    <name type="common">Southern blackberry</name>
    <dbReference type="NCBI Taxonomy" id="59490"/>
    <lineage>
        <taxon>Eukaryota</taxon>
        <taxon>Viridiplantae</taxon>
        <taxon>Streptophyta</taxon>
        <taxon>Embryophyta</taxon>
        <taxon>Tracheophyta</taxon>
        <taxon>Spermatophyta</taxon>
        <taxon>Magnoliopsida</taxon>
        <taxon>eudicotyledons</taxon>
        <taxon>Gunneridae</taxon>
        <taxon>Pentapetalae</taxon>
        <taxon>rosids</taxon>
        <taxon>fabids</taxon>
        <taxon>Rosales</taxon>
        <taxon>Rosaceae</taxon>
        <taxon>Rosoideae</taxon>
        <taxon>Rosoideae incertae sedis</taxon>
        <taxon>Rubus</taxon>
    </lineage>
</organism>
<evidence type="ECO:0000256" key="1">
    <source>
        <dbReference type="SAM" id="MobiDB-lite"/>
    </source>
</evidence>
<proteinExistence type="predicted"/>